<organism evidence="2 4">
    <name type="scientific">Priapulus caudatus</name>
    <name type="common">Priapulid worm</name>
    <dbReference type="NCBI Taxonomy" id="37621"/>
    <lineage>
        <taxon>Eukaryota</taxon>
        <taxon>Metazoa</taxon>
        <taxon>Ecdysozoa</taxon>
        <taxon>Scalidophora</taxon>
        <taxon>Priapulida</taxon>
        <taxon>Priapulimorpha</taxon>
        <taxon>Priapulimorphida</taxon>
        <taxon>Priapulidae</taxon>
        <taxon>Priapulus</taxon>
    </lineage>
</organism>
<sequence length="323" mass="35403">MRRLLCIVSTKNDRAFEQLVCAIERVDCNHHSALPIIVQQLRQKDCLQRTGIKDLVHVSDAEAITVGHGNLKSSTTSPTIEEPLEQSRLSTDSLVRQQGLLPASESDEMAAMAMPNISREAEPQDLGTAENWEGSDSDSDEDCYWPSPLVNLRSPINILAPMFWCTDNRKVLEDFLDKKMKRDVQKSDAVASGMSVSVAAQQSCAAAAAAGGEAASCDVSMLSEARCFSIVLSPAAIDTMKELRDFEMTELAALTSRLAFSKEDRTNLEQLQNMYSVPCFVKHCLQSMQLSVWDVMEALNHSLVGREDIAAAFSTLVASAAQQ</sequence>
<protein>
    <submittedName>
        <fullName evidence="3 4">Uncharacterized protein LOC106804878</fullName>
    </submittedName>
</protein>
<name>A0ABM1DP73_PRICU</name>
<evidence type="ECO:0000313" key="3">
    <source>
        <dbReference type="RefSeq" id="XP_014661743.1"/>
    </source>
</evidence>
<evidence type="ECO:0000256" key="1">
    <source>
        <dbReference type="SAM" id="MobiDB-lite"/>
    </source>
</evidence>
<dbReference type="RefSeq" id="XP_014661744.1">
    <property type="nucleotide sequence ID" value="XM_014806258.1"/>
</dbReference>
<dbReference type="Proteomes" id="UP000695022">
    <property type="component" value="Unplaced"/>
</dbReference>
<evidence type="ECO:0000313" key="4">
    <source>
        <dbReference type="RefSeq" id="XP_014661744.1"/>
    </source>
</evidence>
<keyword evidence="2" id="KW-1185">Reference proteome</keyword>
<dbReference type="GeneID" id="106804878"/>
<gene>
    <name evidence="3 4" type="primary">LOC106804878</name>
</gene>
<reference evidence="3 4" key="1">
    <citation type="submission" date="2025-05" db="UniProtKB">
        <authorList>
            <consortium name="RefSeq"/>
        </authorList>
    </citation>
    <scope>IDENTIFICATION</scope>
</reference>
<feature type="region of interest" description="Disordered" evidence="1">
    <location>
        <begin position="68"/>
        <end position="88"/>
    </location>
</feature>
<evidence type="ECO:0000313" key="2">
    <source>
        <dbReference type="Proteomes" id="UP000695022"/>
    </source>
</evidence>
<dbReference type="RefSeq" id="XP_014661743.1">
    <property type="nucleotide sequence ID" value="XM_014806257.1"/>
</dbReference>
<accession>A0ABM1DP73</accession>
<proteinExistence type="predicted"/>
<feature type="region of interest" description="Disordered" evidence="1">
    <location>
        <begin position="119"/>
        <end position="140"/>
    </location>
</feature>